<dbReference type="AlphaFoldDB" id="A0A8S3VGS2"/>
<feature type="transmembrane region" description="Helical" evidence="11">
    <location>
        <begin position="31"/>
        <end position="50"/>
    </location>
</feature>
<evidence type="ECO:0000256" key="4">
    <source>
        <dbReference type="ARBA" id="ARBA00022692"/>
    </source>
</evidence>
<feature type="region of interest" description="Disordered" evidence="10">
    <location>
        <begin position="1"/>
        <end position="23"/>
    </location>
</feature>
<keyword evidence="13" id="KW-1185">Reference proteome</keyword>
<evidence type="ECO:0000256" key="3">
    <source>
        <dbReference type="ARBA" id="ARBA00013934"/>
    </source>
</evidence>
<protein>
    <recommendedName>
        <fullName evidence="3">Transmembrane protein 242</fullName>
    </recommendedName>
</protein>
<keyword evidence="5" id="KW-0999">Mitochondrion inner membrane</keyword>
<dbReference type="PANTHER" id="PTHR13141:SF4">
    <property type="entry name" value="TRANSMEMBRANE PROTEIN 242"/>
    <property type="match status" value="1"/>
</dbReference>
<dbReference type="InterPro" id="IPR009792">
    <property type="entry name" value="TMEM242"/>
</dbReference>
<evidence type="ECO:0000256" key="9">
    <source>
        <dbReference type="ARBA" id="ARBA00045905"/>
    </source>
</evidence>
<gene>
    <name evidence="12" type="ORF">MEDL_65579</name>
</gene>
<evidence type="ECO:0000256" key="10">
    <source>
        <dbReference type="SAM" id="MobiDB-lite"/>
    </source>
</evidence>
<organism evidence="12 13">
    <name type="scientific">Mytilus edulis</name>
    <name type="common">Blue mussel</name>
    <dbReference type="NCBI Taxonomy" id="6550"/>
    <lineage>
        <taxon>Eukaryota</taxon>
        <taxon>Metazoa</taxon>
        <taxon>Spiralia</taxon>
        <taxon>Lophotrochozoa</taxon>
        <taxon>Mollusca</taxon>
        <taxon>Bivalvia</taxon>
        <taxon>Autobranchia</taxon>
        <taxon>Pteriomorphia</taxon>
        <taxon>Mytilida</taxon>
        <taxon>Mytiloidea</taxon>
        <taxon>Mytilidae</taxon>
        <taxon>Mytilinae</taxon>
        <taxon>Mytilus</taxon>
    </lineage>
</organism>
<evidence type="ECO:0000256" key="8">
    <source>
        <dbReference type="ARBA" id="ARBA00023136"/>
    </source>
</evidence>
<comment type="subcellular location">
    <subcellularLocation>
        <location evidence="1">Mitochondrion inner membrane</location>
        <topology evidence="1">Multi-pass membrane protein</topology>
    </subcellularLocation>
</comment>
<evidence type="ECO:0000256" key="6">
    <source>
        <dbReference type="ARBA" id="ARBA00022989"/>
    </source>
</evidence>
<evidence type="ECO:0000313" key="13">
    <source>
        <dbReference type="Proteomes" id="UP000683360"/>
    </source>
</evidence>
<dbReference type="OrthoDB" id="2378895at2759"/>
<dbReference type="PANTHER" id="PTHR13141">
    <property type="entry name" value="TRANSMEMBRANE PROTEIN 242"/>
    <property type="match status" value="1"/>
</dbReference>
<feature type="transmembrane region" description="Helical" evidence="11">
    <location>
        <begin position="81"/>
        <end position="101"/>
    </location>
</feature>
<evidence type="ECO:0000313" key="12">
    <source>
        <dbReference type="EMBL" id="CAG2254079.1"/>
    </source>
</evidence>
<evidence type="ECO:0000256" key="1">
    <source>
        <dbReference type="ARBA" id="ARBA00004448"/>
    </source>
</evidence>
<accession>A0A8S3VGS2</accession>
<dbReference type="Pfam" id="PF07096">
    <property type="entry name" value="DUF1358"/>
    <property type="match status" value="1"/>
</dbReference>
<sequence>MAAPMDDQEVISTEKPSLHNDEKKKSKHKEIIFFAGLTGVSLIGGFSFALGRTKKEDPDMFVKGITKGRRQVSGSSLGVRALGLATLLSVSGVGLMFFAAYKISGASNLKDFFSKVDKGTPKLPKKESTGRNEFGSIQELVDYIVQGGKG</sequence>
<reference evidence="12" key="1">
    <citation type="submission" date="2021-03" db="EMBL/GenBank/DDBJ databases">
        <authorList>
            <person name="Bekaert M."/>
        </authorList>
    </citation>
    <scope>NUCLEOTIDE SEQUENCE</scope>
</reference>
<comment type="similarity">
    <text evidence="2">Belongs to the TMEM242 family.</text>
</comment>
<proteinExistence type="inferred from homology"/>
<keyword evidence="7" id="KW-0496">Mitochondrion</keyword>
<evidence type="ECO:0000256" key="2">
    <source>
        <dbReference type="ARBA" id="ARBA00007570"/>
    </source>
</evidence>
<keyword evidence="8 11" id="KW-0472">Membrane</keyword>
<comment type="caution">
    <text evidence="12">The sequence shown here is derived from an EMBL/GenBank/DDBJ whole genome shotgun (WGS) entry which is preliminary data.</text>
</comment>
<evidence type="ECO:0000256" key="7">
    <source>
        <dbReference type="ARBA" id="ARBA00023128"/>
    </source>
</evidence>
<keyword evidence="4 11" id="KW-0812">Transmembrane</keyword>
<dbReference type="GO" id="GO:0005743">
    <property type="term" value="C:mitochondrial inner membrane"/>
    <property type="evidence" value="ECO:0007669"/>
    <property type="project" value="UniProtKB-SubCell"/>
</dbReference>
<name>A0A8S3VGS2_MYTED</name>
<comment type="function">
    <text evidence="9">Scaffold protein that participates in the c-ring assembly of mitochondrial ATP synthase (F(1)F(0) ATP synthase or complex V) by facilitating the membrane insertion and oligomer formation of the subunit c/ATP5MC3. Participates in the incorporation of the c-ring into vestigial complexes. Additionally influences the incorporation of subunits MT-ATP6, MT-ATP8, ATP5MJ, and ATP5MK in the ATP synthase.</text>
</comment>
<evidence type="ECO:0000256" key="11">
    <source>
        <dbReference type="SAM" id="Phobius"/>
    </source>
</evidence>
<dbReference type="EMBL" id="CAJPWZ010003216">
    <property type="protein sequence ID" value="CAG2254079.1"/>
    <property type="molecule type" value="Genomic_DNA"/>
</dbReference>
<dbReference type="Proteomes" id="UP000683360">
    <property type="component" value="Unassembled WGS sequence"/>
</dbReference>
<evidence type="ECO:0000256" key="5">
    <source>
        <dbReference type="ARBA" id="ARBA00022792"/>
    </source>
</evidence>
<keyword evidence="6 11" id="KW-1133">Transmembrane helix</keyword>